<name>A0A162GTZ9_9ABAC</name>
<dbReference type="Pfam" id="PF05098">
    <property type="entry name" value="LEF-4"/>
    <property type="match status" value="1"/>
</dbReference>
<dbReference type="KEGG" id="vg:27429874"/>
<gene>
    <name evidence="1" type="primary">lef-4</name>
</gene>
<sequence>MTTIEKEVSYTINLSQELLYKILRSYIYKRFKRIQKYVDFYDTNSVRTRMYKDVCCSQKKITLNTQKFVYARDNVILPLVNRVSEESTTQQAHTELKRIVMCHVYVDEKVPDVEIKFEQTYMNAYASDKFDSLMASKQITLLNLLMNTDESVEKQTFLGSDEILANIRIEYEYENYVCDTVLSHMASIICDMNEYSRKQNISPLFAYTTLLNNIIYRKFEQEHVIDTPSAKNINIFRWAHKLDGVRGRGFYTRNFVLVCTDDMQIFTSFDPPPMFTLNNVVAFQCEYLPNNNCLYVTDLLHVFKYTYNNRTQYECSFDAYNIDANSAVSCIEFLHAQNFNFSLYTNDNVEIKVLFQKFYLPPILFEYSTLPTDGYVVLNTDQQYNKIKYELTKEVEYDDVTKKFKNIDHIIQKRYKFKNDMAIELVHGSIYESVERDDCLIILKKRCDRVIPN</sequence>
<dbReference type="InterPro" id="IPR007790">
    <property type="entry name" value="LEF-4"/>
</dbReference>
<organism evidence="1 2">
    <name type="scientific">Urbanus proteus nucleopolyhedrovirus</name>
    <dbReference type="NCBI Taxonomy" id="1675866"/>
    <lineage>
        <taxon>Viruses</taxon>
        <taxon>Viruses incertae sedis</taxon>
        <taxon>Naldaviricetes</taxon>
        <taxon>Lefavirales</taxon>
        <taxon>Baculoviridae</taxon>
        <taxon>Alphabaculovirus</taxon>
        <taxon>Alphabaculovirus urprotei</taxon>
    </lineage>
</organism>
<dbReference type="EMBL" id="KR011717">
    <property type="protein sequence ID" value="AKR17308.1"/>
    <property type="molecule type" value="Genomic_DNA"/>
</dbReference>
<keyword evidence="2" id="KW-1185">Reference proteome</keyword>
<evidence type="ECO:0000313" key="1">
    <source>
        <dbReference type="EMBL" id="AKR17308.1"/>
    </source>
</evidence>
<proteinExistence type="predicted"/>
<dbReference type="RefSeq" id="YP_009250057.1">
    <property type="nucleotide sequence ID" value="NC_029997.2"/>
</dbReference>
<evidence type="ECO:0000313" key="2">
    <source>
        <dbReference type="Proteomes" id="UP000201861"/>
    </source>
</evidence>
<dbReference type="GeneID" id="27429874"/>
<dbReference type="GO" id="GO:0006355">
    <property type="term" value="P:regulation of DNA-templated transcription"/>
    <property type="evidence" value="ECO:0007669"/>
    <property type="project" value="InterPro"/>
</dbReference>
<protein>
    <submittedName>
        <fullName evidence="1">LEF-4</fullName>
    </submittedName>
</protein>
<dbReference type="OrthoDB" id="6452at10239"/>
<reference evidence="1" key="1">
    <citation type="submission" date="2017-04" db="EMBL/GenBank/DDBJ databases">
        <title>Complete genome sequence of Urbanus proteus nucleopolyhedrovirus (UrprNPV).</title>
        <authorList>
            <person name="Santos E.R."/>
            <person name="Melo F.L."/>
            <person name="Sosa-Gomez D.R."/>
            <person name="Ribeiro B.M."/>
            <person name="Ardisson-Araujo D.M.P."/>
        </authorList>
    </citation>
    <scope>NUCLEOTIDE SEQUENCE [LARGE SCALE GENOMIC DNA]</scope>
    <source>
        <strain evidence="1">Southern Brazil</strain>
    </source>
</reference>
<accession>A0A162GTZ9</accession>
<dbReference type="Proteomes" id="UP000201861">
    <property type="component" value="Segment"/>
</dbReference>